<feature type="compositionally biased region" description="Polar residues" evidence="1">
    <location>
        <begin position="8"/>
        <end position="26"/>
    </location>
</feature>
<feature type="compositionally biased region" description="Polar residues" evidence="1">
    <location>
        <begin position="95"/>
        <end position="112"/>
    </location>
</feature>
<gene>
    <name evidence="2" type="ORF">L1049_022955</name>
</gene>
<name>A0AAP0RDE4_LIQFO</name>
<feature type="compositionally biased region" description="Basic and acidic residues" evidence="1">
    <location>
        <begin position="28"/>
        <end position="43"/>
    </location>
</feature>
<dbReference type="AlphaFoldDB" id="A0AAP0RDE4"/>
<evidence type="ECO:0000313" key="3">
    <source>
        <dbReference type="Proteomes" id="UP001415857"/>
    </source>
</evidence>
<dbReference type="EMBL" id="JBBPBK010000011">
    <property type="protein sequence ID" value="KAK9275688.1"/>
    <property type="molecule type" value="Genomic_DNA"/>
</dbReference>
<accession>A0AAP0RDE4</accession>
<organism evidence="2 3">
    <name type="scientific">Liquidambar formosana</name>
    <name type="common">Formosan gum</name>
    <dbReference type="NCBI Taxonomy" id="63359"/>
    <lineage>
        <taxon>Eukaryota</taxon>
        <taxon>Viridiplantae</taxon>
        <taxon>Streptophyta</taxon>
        <taxon>Embryophyta</taxon>
        <taxon>Tracheophyta</taxon>
        <taxon>Spermatophyta</taxon>
        <taxon>Magnoliopsida</taxon>
        <taxon>eudicotyledons</taxon>
        <taxon>Gunneridae</taxon>
        <taxon>Pentapetalae</taxon>
        <taxon>Saxifragales</taxon>
        <taxon>Altingiaceae</taxon>
        <taxon>Liquidambar</taxon>
    </lineage>
</organism>
<comment type="caution">
    <text evidence="2">The sequence shown here is derived from an EMBL/GenBank/DDBJ whole genome shotgun (WGS) entry which is preliminary data.</text>
</comment>
<feature type="compositionally biased region" description="Low complexity" evidence="1">
    <location>
        <begin position="76"/>
        <end position="88"/>
    </location>
</feature>
<feature type="compositionally biased region" description="Polar residues" evidence="1">
    <location>
        <begin position="60"/>
        <end position="70"/>
    </location>
</feature>
<evidence type="ECO:0000256" key="1">
    <source>
        <dbReference type="SAM" id="MobiDB-lite"/>
    </source>
</evidence>
<dbReference type="Proteomes" id="UP001415857">
    <property type="component" value="Unassembled WGS sequence"/>
</dbReference>
<feature type="region of interest" description="Disordered" evidence="1">
    <location>
        <begin position="1"/>
        <end position="124"/>
    </location>
</feature>
<protein>
    <submittedName>
        <fullName evidence="2">Uncharacterized protein</fullName>
    </submittedName>
</protein>
<proteinExistence type="predicted"/>
<keyword evidence="3" id="KW-1185">Reference proteome</keyword>
<sequence length="138" mass="15263">MVWETKPSRSSYAPETRPVTWSQTKSSGHRESSEQPRSVEKASSKPIPESKISLRKESFKSSTIEQQSSPLPKMVSSGSTESSKTSTSREGAPSRENSIQKGAPSRENSLQKASHVHPKLPDYDTLAAHLDSLRLNRK</sequence>
<reference evidence="2 3" key="1">
    <citation type="journal article" date="2024" name="Plant J.">
        <title>Genome sequences and population genomics reveal climatic adaptation and genomic divergence between two closely related sweetgum species.</title>
        <authorList>
            <person name="Xu W.Q."/>
            <person name="Ren C.Q."/>
            <person name="Zhang X.Y."/>
            <person name="Comes H.P."/>
            <person name="Liu X.H."/>
            <person name="Li Y.G."/>
            <person name="Kettle C.J."/>
            <person name="Jalonen R."/>
            <person name="Gaisberger H."/>
            <person name="Ma Y.Z."/>
            <person name="Qiu Y.X."/>
        </authorList>
    </citation>
    <scope>NUCLEOTIDE SEQUENCE [LARGE SCALE GENOMIC DNA]</scope>
    <source>
        <strain evidence="2">Hangzhou</strain>
    </source>
</reference>
<evidence type="ECO:0000313" key="2">
    <source>
        <dbReference type="EMBL" id="KAK9275688.1"/>
    </source>
</evidence>